<proteinExistence type="predicted"/>
<dbReference type="KEGG" id="mpd:MCP_1876"/>
<dbReference type="eggNOG" id="arCOG02559">
    <property type="taxonomic scope" value="Archaea"/>
</dbReference>
<reference evidence="1 2" key="2">
    <citation type="journal article" date="2008" name="Int. J. Syst. Evol. Microbiol.">
        <title>Methanocella paludicola gen. nov., sp. nov., a methane-producing archaeon, the first isolate of the lineage 'Rice Cluster I', and proposal of the new archaeal order Methanocellales ord. nov.</title>
        <authorList>
            <person name="Sakai S."/>
            <person name="Imachi H."/>
            <person name="Hanada S."/>
            <person name="Ohashi A."/>
            <person name="Harada H."/>
            <person name="Kamagata Y."/>
        </authorList>
    </citation>
    <scope>NUCLEOTIDE SEQUENCE [LARGE SCALE GENOMIC DNA]</scope>
    <source>
        <strain evidence="2">DSM 17711 / JCM 13418 / NBRC 101707 / SANAE</strain>
    </source>
</reference>
<evidence type="ECO:0000313" key="1">
    <source>
        <dbReference type="EMBL" id="BAI61948.1"/>
    </source>
</evidence>
<dbReference type="Proteomes" id="UP000001882">
    <property type="component" value="Chromosome"/>
</dbReference>
<reference evidence="2" key="3">
    <citation type="journal article" date="2011" name="PLoS ONE">
        <title>Genome sequence of a mesophilic hydrogenotrophic methanogen Methanocella paludicola, the first cultivated representative of the order Methanocellales.</title>
        <authorList>
            <person name="Sakai S."/>
            <person name="Takaki Y."/>
            <person name="Shimamura S."/>
            <person name="Sekine M."/>
            <person name="Tajima T."/>
            <person name="Kosugi H."/>
            <person name="Ichikawa N."/>
            <person name="Tasumi E."/>
            <person name="Hiraki A.T."/>
            <person name="Shimizu A."/>
            <person name="Kato Y."/>
            <person name="Nishiko R."/>
            <person name="Mori K."/>
            <person name="Fujita N."/>
            <person name="Imachi H."/>
            <person name="Takai K."/>
        </authorList>
    </citation>
    <scope>NUCLEOTIDE SEQUENCE [LARGE SCALE GENOMIC DNA]</scope>
    <source>
        <strain evidence="2">DSM 17711 / JCM 13418 / NBRC 101707 / SANAE</strain>
    </source>
</reference>
<gene>
    <name evidence="1" type="ordered locus">MCP_1876</name>
</gene>
<dbReference type="PANTHER" id="PTHR42754:SF1">
    <property type="entry name" value="LIPOPROTEIN"/>
    <property type="match status" value="1"/>
</dbReference>
<sequence>MMNRKLIAWLLATIMVFAFFAAAIGPSTAAREKTTVVEPAIVWQDTYGDDDLFAHDVIQTSDGNFAATGEFIFFSPSGLEGGAIFLLKAAGADGEKLCQTFESHGLARFYDGEFIQQTEDGYVVAGSGTELLPPTSFFYLVKYDENGNVLWSNSYRPVGGNSQCTGATATPDGGYLLVGYTIEPSSASYAYVVKTDALGNKQWDTVITDPAGLGVSSSIPRSVTNAPGGYAITGEVLNEETGLNEAFLLRLNTHGKVITTEHYVFALPDTLRTELDGASIQYTKDGFIIAGRAYGYGLIGINAKAAFLLKVSVNGNIRWYNTYGRDTFSGASSVAQTVDGGYILTGTTNFITAGSPIYAYIARTDSDGNLLWSKTISGKTIGPIVVPYATASGSKVKVTSDGGYIVAGMAVPGGSSDTLLVRLAPDIVPLS</sequence>
<evidence type="ECO:0008006" key="3">
    <source>
        <dbReference type="Google" id="ProtNLM"/>
    </source>
</evidence>
<dbReference type="PATRIC" id="fig|304371.9.peg.1912"/>
<dbReference type="InParanoid" id="D1YZS6"/>
<dbReference type="AlphaFoldDB" id="D1YZS6"/>
<name>D1YZS6_METPS</name>
<accession>D1YZS6</accession>
<protein>
    <recommendedName>
        <fullName evidence="3">Bulb-type lectin domain-containing protein</fullName>
    </recommendedName>
</protein>
<reference evidence="1 2" key="1">
    <citation type="journal article" date="2007" name="Appl. Environ. Microbiol.">
        <title>Isolation of key methanogens for global methane emission from rice paddy fields: a novel isolate affiliated with the clone cluster rice cluster I.</title>
        <authorList>
            <person name="Sakai S."/>
            <person name="Imachi H."/>
            <person name="Sekiguchi Y."/>
            <person name="Ohashi A."/>
            <person name="Harada H."/>
            <person name="Kamagata Y."/>
        </authorList>
    </citation>
    <scope>NUCLEOTIDE SEQUENCE [LARGE SCALE GENOMIC DNA]</scope>
    <source>
        <strain evidence="2">DSM 17711 / JCM 13418 / NBRC 101707 / SANAE</strain>
    </source>
</reference>
<keyword evidence="2" id="KW-1185">Reference proteome</keyword>
<evidence type="ECO:0000313" key="2">
    <source>
        <dbReference type="Proteomes" id="UP000001882"/>
    </source>
</evidence>
<organism evidence="1 2">
    <name type="scientific">Methanocella paludicola (strain DSM 17711 / JCM 13418 / NBRC 101707 / SANAE)</name>
    <dbReference type="NCBI Taxonomy" id="304371"/>
    <lineage>
        <taxon>Archaea</taxon>
        <taxon>Methanobacteriati</taxon>
        <taxon>Methanobacteriota</taxon>
        <taxon>Stenosarchaea group</taxon>
        <taxon>Methanomicrobia</taxon>
        <taxon>Methanocellales</taxon>
        <taxon>Methanocellaceae</taxon>
        <taxon>Methanocella</taxon>
    </lineage>
</organism>
<dbReference type="STRING" id="304371.MCP_1876"/>
<dbReference type="EMBL" id="AP011532">
    <property type="protein sequence ID" value="BAI61948.1"/>
    <property type="molecule type" value="Genomic_DNA"/>
</dbReference>
<dbReference type="PANTHER" id="PTHR42754">
    <property type="entry name" value="ENDOGLUCANASE"/>
    <property type="match status" value="1"/>
</dbReference>